<reference evidence="2" key="1">
    <citation type="submission" date="2020-07" db="EMBL/GenBank/DDBJ databases">
        <title>Multicomponent nature underlies the extraordinary mechanical properties of spider dragline silk.</title>
        <authorList>
            <person name="Kono N."/>
            <person name="Nakamura H."/>
            <person name="Mori M."/>
            <person name="Yoshida Y."/>
            <person name="Ohtoshi R."/>
            <person name="Malay A.D."/>
            <person name="Moran D.A.P."/>
            <person name="Tomita M."/>
            <person name="Numata K."/>
            <person name="Arakawa K."/>
        </authorList>
    </citation>
    <scope>NUCLEOTIDE SEQUENCE</scope>
</reference>
<organism evidence="2 3">
    <name type="scientific">Trichonephila clavata</name>
    <name type="common">Joro spider</name>
    <name type="synonym">Nephila clavata</name>
    <dbReference type="NCBI Taxonomy" id="2740835"/>
    <lineage>
        <taxon>Eukaryota</taxon>
        <taxon>Metazoa</taxon>
        <taxon>Ecdysozoa</taxon>
        <taxon>Arthropoda</taxon>
        <taxon>Chelicerata</taxon>
        <taxon>Arachnida</taxon>
        <taxon>Araneae</taxon>
        <taxon>Araneomorphae</taxon>
        <taxon>Entelegynae</taxon>
        <taxon>Araneoidea</taxon>
        <taxon>Nephilidae</taxon>
        <taxon>Trichonephila</taxon>
    </lineage>
</organism>
<evidence type="ECO:0000256" key="1">
    <source>
        <dbReference type="SAM" id="MobiDB-lite"/>
    </source>
</evidence>
<feature type="compositionally biased region" description="Basic and acidic residues" evidence="1">
    <location>
        <begin position="1"/>
        <end position="11"/>
    </location>
</feature>
<protein>
    <recommendedName>
        <fullName evidence="4">DUF4817 domain-containing protein</fullName>
    </recommendedName>
</protein>
<accession>A0A8X6FXG7</accession>
<proteinExistence type="predicted"/>
<feature type="compositionally biased region" description="Polar residues" evidence="1">
    <location>
        <begin position="12"/>
        <end position="22"/>
    </location>
</feature>
<dbReference type="AlphaFoldDB" id="A0A8X6FXG7"/>
<keyword evidence="3" id="KW-1185">Reference proteome</keyword>
<name>A0A8X6FXG7_TRICU</name>
<comment type="caution">
    <text evidence="2">The sequence shown here is derived from an EMBL/GenBank/DDBJ whole genome shotgun (WGS) entry which is preliminary data.</text>
</comment>
<dbReference type="Proteomes" id="UP000887116">
    <property type="component" value="Unassembled WGS sequence"/>
</dbReference>
<gene>
    <name evidence="2" type="ORF">TNCT_134521</name>
</gene>
<evidence type="ECO:0008006" key="4">
    <source>
        <dbReference type="Google" id="ProtNLM"/>
    </source>
</evidence>
<feature type="region of interest" description="Disordered" evidence="1">
    <location>
        <begin position="1"/>
        <end position="71"/>
    </location>
</feature>
<evidence type="ECO:0000313" key="3">
    <source>
        <dbReference type="Proteomes" id="UP000887116"/>
    </source>
</evidence>
<sequence length="241" mass="27252">MRPDDLKKSNDISKSLDCTSGSEGVPKKRGQNDKADQSYNKDQRSHRNMGSQTPVEGARTTRGHCGADTSRAKGDWIHSSRGCVGRNMASYTHRELADMHLVYGRANCNGQKALRMYRQKYPSRKMTSYSFFVHRRLCGTSSLDVHKPDSGHQRISRTVDAEERVVHALQRNPSPILIPRDPYSPNYRLANCTRRRTLPISFTTRPGTSTGRLQQSYGFCVWVSARKGCRPTFRCKCSVHG</sequence>
<feature type="compositionally biased region" description="Basic and acidic residues" evidence="1">
    <location>
        <begin position="30"/>
        <end position="45"/>
    </location>
</feature>
<dbReference type="OrthoDB" id="6753189at2759"/>
<evidence type="ECO:0000313" key="2">
    <source>
        <dbReference type="EMBL" id="GFQ91690.1"/>
    </source>
</evidence>
<dbReference type="EMBL" id="BMAO01033769">
    <property type="protein sequence ID" value="GFQ91690.1"/>
    <property type="molecule type" value="Genomic_DNA"/>
</dbReference>